<name>A0ABV0JML9_9CYAN</name>
<comment type="caution">
    <text evidence="1">The sequence shown here is derived from an EMBL/GenBank/DDBJ whole genome shotgun (WGS) entry which is preliminary data.</text>
</comment>
<dbReference type="Proteomes" id="UP001442494">
    <property type="component" value="Unassembled WGS sequence"/>
</dbReference>
<keyword evidence="2" id="KW-1185">Reference proteome</keyword>
<reference evidence="1 2" key="1">
    <citation type="submission" date="2022-04" db="EMBL/GenBank/DDBJ databases">
        <title>Positive selection, recombination, and allopatry shape intraspecific diversity of widespread and dominant cyanobacteria.</title>
        <authorList>
            <person name="Wei J."/>
            <person name="Shu W."/>
            <person name="Hu C."/>
        </authorList>
    </citation>
    <scope>NUCLEOTIDE SEQUENCE [LARGE SCALE GENOMIC DNA]</scope>
    <source>
        <strain evidence="1 2">GB2-A5</strain>
    </source>
</reference>
<protein>
    <submittedName>
        <fullName evidence="1">Uncharacterized protein</fullName>
    </submittedName>
</protein>
<sequence length="46" mass="5249">MNQNPRAPKLYSERAKPYPEPSKALALHIQKMCNAKKKQFMGFEAG</sequence>
<evidence type="ECO:0000313" key="1">
    <source>
        <dbReference type="EMBL" id="MEP0864515.1"/>
    </source>
</evidence>
<accession>A0ABV0JML9</accession>
<evidence type="ECO:0000313" key="2">
    <source>
        <dbReference type="Proteomes" id="UP001442494"/>
    </source>
</evidence>
<proteinExistence type="predicted"/>
<gene>
    <name evidence="1" type="ORF">NDI37_08530</name>
</gene>
<dbReference type="EMBL" id="JAMPKK010000014">
    <property type="protein sequence ID" value="MEP0864515.1"/>
    <property type="molecule type" value="Genomic_DNA"/>
</dbReference>
<organism evidence="1 2">
    <name type="scientific">Funiculus sociatus GB2-A5</name>
    <dbReference type="NCBI Taxonomy" id="2933946"/>
    <lineage>
        <taxon>Bacteria</taxon>
        <taxon>Bacillati</taxon>
        <taxon>Cyanobacteriota</taxon>
        <taxon>Cyanophyceae</taxon>
        <taxon>Coleofasciculales</taxon>
        <taxon>Coleofasciculaceae</taxon>
        <taxon>Funiculus</taxon>
    </lineage>
</organism>